<dbReference type="SUPFAM" id="SSF56300">
    <property type="entry name" value="Metallo-dependent phosphatases"/>
    <property type="match status" value="1"/>
</dbReference>
<proteinExistence type="predicted"/>
<dbReference type="InterPro" id="IPR029052">
    <property type="entry name" value="Metallo-depent_PP-like"/>
</dbReference>
<gene>
    <name evidence="7" type="ORF">EZJ44_05695</name>
</gene>
<comment type="caution">
    <text evidence="7">The sequence shown here is derived from an EMBL/GenBank/DDBJ whole genome shotgun (WGS) entry which is preliminary data.</text>
</comment>
<feature type="transmembrane region" description="Helical" evidence="3">
    <location>
        <begin position="759"/>
        <end position="777"/>
    </location>
</feature>
<evidence type="ECO:0000313" key="8">
    <source>
        <dbReference type="Proteomes" id="UP000293036"/>
    </source>
</evidence>
<name>A0A4Q9V1A2_9ACTO</name>
<dbReference type="GO" id="GO:0009166">
    <property type="term" value="P:nucleotide catabolic process"/>
    <property type="evidence" value="ECO:0007669"/>
    <property type="project" value="InterPro"/>
</dbReference>
<dbReference type="SUPFAM" id="SSF55816">
    <property type="entry name" value="5'-nucleotidase (syn. UDP-sugar hydrolase), C-terminal domain"/>
    <property type="match status" value="1"/>
</dbReference>
<feature type="chain" id="PRO_5020563875" evidence="4">
    <location>
        <begin position="35"/>
        <end position="782"/>
    </location>
</feature>
<dbReference type="GO" id="GO:0008768">
    <property type="term" value="F:UDP-sugar diphosphatase activity"/>
    <property type="evidence" value="ECO:0007669"/>
    <property type="project" value="TreeGrafter"/>
</dbReference>
<reference evidence="7 8" key="1">
    <citation type="submission" date="2019-02" db="EMBL/GenBank/DDBJ databases">
        <title>Arcanobacterium bovis sp. nov., isolated from the milk of a cow with mastitis.</title>
        <authorList>
            <person name="Sammra O."/>
            <person name="Foster G."/>
            <person name="Hassan A."/>
            <person name="Alssahen M."/>
            <person name="Laemmler C."/>
            <person name="Borowiak M."/>
            <person name="Malorny B."/>
            <person name="Abdulmawjood A."/>
        </authorList>
    </citation>
    <scope>NUCLEOTIDE SEQUENCE [LARGE SCALE GENOMIC DNA]</scope>
    <source>
        <strain evidence="7 8">C605018/01/1</strain>
    </source>
</reference>
<dbReference type="AlphaFoldDB" id="A0A4Q9V1A2"/>
<dbReference type="Proteomes" id="UP000293036">
    <property type="component" value="Unassembled WGS sequence"/>
</dbReference>
<evidence type="ECO:0000259" key="5">
    <source>
        <dbReference type="Pfam" id="PF00149"/>
    </source>
</evidence>
<dbReference type="EMBL" id="SJDT01000004">
    <property type="protein sequence ID" value="TBW21441.1"/>
    <property type="molecule type" value="Genomic_DNA"/>
</dbReference>
<feature type="domain" description="Calcineurin-like phosphoesterase" evidence="5">
    <location>
        <begin position="43"/>
        <end position="239"/>
    </location>
</feature>
<feature type="domain" description="5'-Nucleotidase C-terminal" evidence="6">
    <location>
        <begin position="341"/>
        <end position="495"/>
    </location>
</feature>
<feature type="region of interest" description="Disordered" evidence="2">
    <location>
        <begin position="320"/>
        <end position="345"/>
    </location>
</feature>
<keyword evidence="1 4" id="KW-0732">Signal</keyword>
<evidence type="ECO:0000313" key="7">
    <source>
        <dbReference type="EMBL" id="TBW21441.1"/>
    </source>
</evidence>
<dbReference type="InterPro" id="IPR036907">
    <property type="entry name" value="5'-Nucleotdase_C_sf"/>
</dbReference>
<keyword evidence="3" id="KW-1133">Transmembrane helix</keyword>
<dbReference type="InterPro" id="IPR006179">
    <property type="entry name" value="5_nucleotidase/apyrase"/>
</dbReference>
<keyword evidence="3" id="KW-0812">Transmembrane</keyword>
<feature type="signal peptide" evidence="4">
    <location>
        <begin position="1"/>
        <end position="34"/>
    </location>
</feature>
<dbReference type="Pfam" id="PF02872">
    <property type="entry name" value="5_nucleotid_C"/>
    <property type="match status" value="1"/>
</dbReference>
<sequence>MNSHLLHSRTTKAVGVVSALTLGLVGLSSGVSQAATGDVAIDLAAISDFHGQIDTAAALDFQIDAMRTANPNTRFVSAGDSVGGSAYVSSIDNDTPTLEILKAMQLSVTAAGNHEFDKGYKDLVERIKPALNIPVLAANLVGSDELNKLPYYIEEIAGVKVAYIGTVTDEMPTLVSADAIKGLSFTDPVAATNKVAEQLKDGNDTNGEADVVVALIHKDIAAANQLGSKVDIAFAGHSHLSQTGKTASGAPTCQTVNAGKDFAKAHIVVSADHKTVTASCSLAKIDPKAGESEDIKKLYETAKVQADALGKEPVGTLANGAWRGATNPDPSKPGDTGIGGNRGTESSAGNLLAEAFYQYSKNFAKPAQIGLMNPGGVRADLTAGELTKGESYTVQPFGNVYGTKDLTGAQLYKLLEQQWKTDPHKPDSSVSHPVLRLGLSKNVKYVYDPAAPFGKMISEIYVDGQLVPNDSTKIYTVASNTFLLAGGDGFTVLKEGTGFVDTGMKDNEAFNAFLADYNAKVGSYVVDYSQRSYGLTLPADFVAGTAATIEISSMSMTAGEAKATQAEVSIEGVGSQTVTLDNTITPKFDETGRGKAVIAIPANIPAGTYTLKVRALLPNGAVSEITKRIMVKAALPASGPRFADDAAVRAFIDASGVSVENFAAVRGQKIDLVFQGLPANASANVYFYSLAKLVATQSVGADGVLKVSYTLPQDIALGTHYAVAQTANGSFVILRIAAGEAPGVGNGTLAETGAQNSSLTVIAVLLVLSGLAVAGIARRAQS</sequence>
<accession>A0A4Q9V1A2</accession>
<evidence type="ECO:0000256" key="1">
    <source>
        <dbReference type="ARBA" id="ARBA00022729"/>
    </source>
</evidence>
<evidence type="ECO:0000256" key="4">
    <source>
        <dbReference type="SAM" id="SignalP"/>
    </source>
</evidence>
<dbReference type="Gene3D" id="3.60.21.10">
    <property type="match status" value="1"/>
</dbReference>
<dbReference type="PANTHER" id="PTHR11575:SF24">
    <property type="entry name" value="5'-NUCLEOTIDASE"/>
    <property type="match status" value="1"/>
</dbReference>
<dbReference type="Pfam" id="PF00149">
    <property type="entry name" value="Metallophos"/>
    <property type="match status" value="1"/>
</dbReference>
<dbReference type="GO" id="GO:0030288">
    <property type="term" value="C:outer membrane-bounded periplasmic space"/>
    <property type="evidence" value="ECO:0007669"/>
    <property type="project" value="TreeGrafter"/>
</dbReference>
<keyword evidence="8" id="KW-1185">Reference proteome</keyword>
<dbReference type="GO" id="GO:0008253">
    <property type="term" value="F:5'-nucleotidase activity"/>
    <property type="evidence" value="ECO:0007669"/>
    <property type="project" value="TreeGrafter"/>
</dbReference>
<dbReference type="InterPro" id="IPR008334">
    <property type="entry name" value="5'-Nucleotdase_C"/>
</dbReference>
<evidence type="ECO:0000256" key="3">
    <source>
        <dbReference type="SAM" id="Phobius"/>
    </source>
</evidence>
<evidence type="ECO:0000259" key="6">
    <source>
        <dbReference type="Pfam" id="PF02872"/>
    </source>
</evidence>
<dbReference type="InterPro" id="IPR004843">
    <property type="entry name" value="Calcineurin-like_PHP"/>
</dbReference>
<dbReference type="RefSeq" id="WP_131281205.1">
    <property type="nucleotide sequence ID" value="NZ_JBHSLR010000006.1"/>
</dbReference>
<dbReference type="PRINTS" id="PR01607">
    <property type="entry name" value="APYRASEFAMLY"/>
</dbReference>
<dbReference type="OrthoDB" id="1016457at2"/>
<keyword evidence="3" id="KW-0472">Membrane</keyword>
<dbReference type="PANTHER" id="PTHR11575">
    <property type="entry name" value="5'-NUCLEOTIDASE-RELATED"/>
    <property type="match status" value="1"/>
</dbReference>
<organism evidence="7 8">
    <name type="scientific">Arcanobacterium bovis</name>
    <dbReference type="NCBI Taxonomy" id="2529275"/>
    <lineage>
        <taxon>Bacteria</taxon>
        <taxon>Bacillati</taxon>
        <taxon>Actinomycetota</taxon>
        <taxon>Actinomycetes</taxon>
        <taxon>Actinomycetales</taxon>
        <taxon>Actinomycetaceae</taxon>
        <taxon>Arcanobacterium</taxon>
    </lineage>
</organism>
<evidence type="ECO:0000256" key="2">
    <source>
        <dbReference type="SAM" id="MobiDB-lite"/>
    </source>
</evidence>
<protein>
    <submittedName>
        <fullName evidence="7">Bifunctional metallophosphatase/5'-nucleotidase</fullName>
    </submittedName>
</protein>
<dbReference type="Gene3D" id="3.90.780.10">
    <property type="entry name" value="5'-Nucleotidase, C-terminal domain"/>
    <property type="match status" value="1"/>
</dbReference>